<gene>
    <name evidence="5" type="primary">ohrR_5</name>
    <name evidence="5" type="ORF">LAL4801_05416</name>
</gene>
<dbReference type="InterPro" id="IPR036390">
    <property type="entry name" value="WH_DNA-bd_sf"/>
</dbReference>
<sequence length="152" mass="17323">MTLTPEKFVSSYLLYLLAASSEAASHQFHLRVRELGLRVPEWRVLACLFDQDGLMITQLAKYSLLEQSRMTRIVDQMEKRGLVVRKSDKGDGRRVRVHLTDAGQKLSSEVVEEAREHERTLLSALNQSDADRIKPSLERLLASLNSWNSANE</sequence>
<evidence type="ECO:0000259" key="4">
    <source>
        <dbReference type="PROSITE" id="PS50995"/>
    </source>
</evidence>
<dbReference type="Pfam" id="PF01047">
    <property type="entry name" value="MarR"/>
    <property type="match status" value="1"/>
</dbReference>
<dbReference type="Proteomes" id="UP000048926">
    <property type="component" value="Unassembled WGS sequence"/>
</dbReference>
<keyword evidence="2" id="KW-0238">DNA-binding</keyword>
<keyword evidence="6" id="KW-1185">Reference proteome</keyword>
<evidence type="ECO:0000256" key="2">
    <source>
        <dbReference type="ARBA" id="ARBA00023125"/>
    </source>
</evidence>
<name>A0A0M6YA32_9HYPH</name>
<dbReference type="GO" id="GO:0003700">
    <property type="term" value="F:DNA-binding transcription factor activity"/>
    <property type="evidence" value="ECO:0007669"/>
    <property type="project" value="InterPro"/>
</dbReference>
<dbReference type="Gene3D" id="1.10.10.10">
    <property type="entry name" value="Winged helix-like DNA-binding domain superfamily/Winged helix DNA-binding domain"/>
    <property type="match status" value="1"/>
</dbReference>
<dbReference type="PANTHER" id="PTHR42756">
    <property type="entry name" value="TRANSCRIPTIONAL REGULATOR, MARR"/>
    <property type="match status" value="1"/>
</dbReference>
<dbReference type="SMART" id="SM00347">
    <property type="entry name" value="HTH_MARR"/>
    <property type="match status" value="1"/>
</dbReference>
<accession>A0A0M6YA32</accession>
<dbReference type="PRINTS" id="PR00598">
    <property type="entry name" value="HTHMARR"/>
</dbReference>
<dbReference type="InterPro" id="IPR036388">
    <property type="entry name" value="WH-like_DNA-bd_sf"/>
</dbReference>
<proteinExistence type="predicted"/>
<evidence type="ECO:0000256" key="1">
    <source>
        <dbReference type="ARBA" id="ARBA00023015"/>
    </source>
</evidence>
<dbReference type="AlphaFoldDB" id="A0A0M6YA32"/>
<dbReference type="EMBL" id="CXST01000004">
    <property type="protein sequence ID" value="CTQ46956.1"/>
    <property type="molecule type" value="Genomic_DNA"/>
</dbReference>
<keyword evidence="3" id="KW-0804">Transcription</keyword>
<dbReference type="GO" id="GO:0003677">
    <property type="term" value="F:DNA binding"/>
    <property type="evidence" value="ECO:0007669"/>
    <property type="project" value="UniProtKB-KW"/>
</dbReference>
<keyword evidence="1" id="KW-0805">Transcription regulation</keyword>
<organism evidence="5 6">
    <name type="scientific">Roseibium aggregatum</name>
    <dbReference type="NCBI Taxonomy" id="187304"/>
    <lineage>
        <taxon>Bacteria</taxon>
        <taxon>Pseudomonadati</taxon>
        <taxon>Pseudomonadota</taxon>
        <taxon>Alphaproteobacteria</taxon>
        <taxon>Hyphomicrobiales</taxon>
        <taxon>Stappiaceae</taxon>
        <taxon>Roseibium</taxon>
    </lineage>
</organism>
<evidence type="ECO:0000256" key="3">
    <source>
        <dbReference type="ARBA" id="ARBA00023163"/>
    </source>
</evidence>
<dbReference type="InterPro" id="IPR000835">
    <property type="entry name" value="HTH_MarR-typ"/>
</dbReference>
<dbReference type="SUPFAM" id="SSF46785">
    <property type="entry name" value="Winged helix' DNA-binding domain"/>
    <property type="match status" value="1"/>
</dbReference>
<dbReference type="PANTHER" id="PTHR42756:SF1">
    <property type="entry name" value="TRANSCRIPTIONAL REPRESSOR OF EMRAB OPERON"/>
    <property type="match status" value="1"/>
</dbReference>
<protein>
    <submittedName>
        <fullName evidence="5">Organic hydroperoxide resistance transcriptional regulator</fullName>
    </submittedName>
</protein>
<dbReference type="PROSITE" id="PS50995">
    <property type="entry name" value="HTH_MARR_2"/>
    <property type="match status" value="1"/>
</dbReference>
<evidence type="ECO:0000313" key="5">
    <source>
        <dbReference type="EMBL" id="CTQ46956.1"/>
    </source>
</evidence>
<reference evidence="6" key="1">
    <citation type="submission" date="2015-07" db="EMBL/GenBank/DDBJ databases">
        <authorList>
            <person name="Rodrigo-Torres Lidia"/>
            <person name="Arahal R.David."/>
        </authorList>
    </citation>
    <scope>NUCLEOTIDE SEQUENCE [LARGE SCALE GENOMIC DNA]</scope>
    <source>
        <strain evidence="6">CECT 4801</strain>
    </source>
</reference>
<feature type="domain" description="HTH marR-type" evidence="4">
    <location>
        <begin position="10"/>
        <end position="142"/>
    </location>
</feature>
<dbReference type="OrthoDB" id="8906692at2"/>
<evidence type="ECO:0000313" key="6">
    <source>
        <dbReference type="Proteomes" id="UP000048926"/>
    </source>
</evidence>